<sequence length="167" mass="19859">MQNIRFSLLIILKLVGKLKDWSKRLDEAFWAYTTAFKTLIGMSPYNLIFGKACHLLVELENNAYWAIMKLNFDMQATGDKRLLQLNKLDEFRLQAYENAKIYKEKTKRWHDKKIVERHFEPGQYVLLFNSRLKLFLGKLKSRWSGPFRITEVFRHGAVELENKNSQN</sequence>
<dbReference type="Gene3D" id="3.30.420.10">
    <property type="entry name" value="Ribonuclease H-like superfamily/Ribonuclease H"/>
    <property type="match status" value="1"/>
</dbReference>
<name>A0A2G9I7C2_9LAMI</name>
<evidence type="ECO:0000313" key="1">
    <source>
        <dbReference type="EMBL" id="PIN25659.1"/>
    </source>
</evidence>
<keyword evidence="2" id="KW-1185">Reference proteome</keyword>
<organism evidence="1 2">
    <name type="scientific">Handroanthus impetiginosus</name>
    <dbReference type="NCBI Taxonomy" id="429701"/>
    <lineage>
        <taxon>Eukaryota</taxon>
        <taxon>Viridiplantae</taxon>
        <taxon>Streptophyta</taxon>
        <taxon>Embryophyta</taxon>
        <taxon>Tracheophyta</taxon>
        <taxon>Spermatophyta</taxon>
        <taxon>Magnoliopsida</taxon>
        <taxon>eudicotyledons</taxon>
        <taxon>Gunneridae</taxon>
        <taxon>Pentapetalae</taxon>
        <taxon>asterids</taxon>
        <taxon>lamiids</taxon>
        <taxon>Lamiales</taxon>
        <taxon>Bignoniaceae</taxon>
        <taxon>Crescentiina</taxon>
        <taxon>Tabebuia alliance</taxon>
        <taxon>Handroanthus</taxon>
    </lineage>
</organism>
<dbReference type="Proteomes" id="UP000231279">
    <property type="component" value="Unassembled WGS sequence"/>
</dbReference>
<dbReference type="OrthoDB" id="1903608at2759"/>
<evidence type="ECO:0000313" key="2">
    <source>
        <dbReference type="Proteomes" id="UP000231279"/>
    </source>
</evidence>
<dbReference type="InterPro" id="IPR052160">
    <property type="entry name" value="Gypsy_RT_Integrase-like"/>
</dbReference>
<evidence type="ECO:0008006" key="3">
    <source>
        <dbReference type="Google" id="ProtNLM"/>
    </source>
</evidence>
<dbReference type="PANTHER" id="PTHR47266">
    <property type="entry name" value="ENDONUCLEASE-RELATED"/>
    <property type="match status" value="1"/>
</dbReference>
<gene>
    <name evidence="1" type="ORF">CDL12_01598</name>
</gene>
<comment type="caution">
    <text evidence="1">The sequence shown here is derived from an EMBL/GenBank/DDBJ whole genome shotgun (WGS) entry which is preliminary data.</text>
</comment>
<dbReference type="InterPro" id="IPR036397">
    <property type="entry name" value="RNaseH_sf"/>
</dbReference>
<reference evidence="2" key="1">
    <citation type="journal article" date="2018" name="Gigascience">
        <title>Genome assembly of the Pink Ipe (Handroanthus impetiginosus, Bignoniaceae), a highly valued, ecologically keystone Neotropical timber forest tree.</title>
        <authorList>
            <person name="Silva-Junior O.B."/>
            <person name="Grattapaglia D."/>
            <person name="Novaes E."/>
            <person name="Collevatti R.G."/>
        </authorList>
    </citation>
    <scope>NUCLEOTIDE SEQUENCE [LARGE SCALE GENOMIC DNA]</scope>
    <source>
        <strain evidence="2">cv. UFG-1</strain>
    </source>
</reference>
<proteinExistence type="predicted"/>
<protein>
    <recommendedName>
        <fullName evidence="3">DNA-directed DNA polymerase</fullName>
    </recommendedName>
</protein>
<dbReference type="AlphaFoldDB" id="A0A2G9I7C2"/>
<dbReference type="EMBL" id="NKXS01000198">
    <property type="protein sequence ID" value="PIN25659.1"/>
    <property type="molecule type" value="Genomic_DNA"/>
</dbReference>
<dbReference type="STRING" id="429701.A0A2G9I7C2"/>
<dbReference type="GO" id="GO:0003676">
    <property type="term" value="F:nucleic acid binding"/>
    <property type="evidence" value="ECO:0007669"/>
    <property type="project" value="InterPro"/>
</dbReference>
<accession>A0A2G9I7C2</accession>